<dbReference type="STRING" id="1220578.FPE01S_04_01800"/>
<evidence type="ECO:0000256" key="5">
    <source>
        <dbReference type="ARBA" id="ARBA00023163"/>
    </source>
</evidence>
<protein>
    <submittedName>
        <fullName evidence="8">Putative RNA polymerase ECF-type sigma factor</fullName>
    </submittedName>
</protein>
<comment type="similarity">
    <text evidence="1">Belongs to the sigma-70 factor family. ECF subfamily.</text>
</comment>
<dbReference type="GO" id="GO:0006352">
    <property type="term" value="P:DNA-templated transcription initiation"/>
    <property type="evidence" value="ECO:0007669"/>
    <property type="project" value="InterPro"/>
</dbReference>
<dbReference type="InterPro" id="IPR013325">
    <property type="entry name" value="RNA_pol_sigma_r2"/>
</dbReference>
<dbReference type="InterPro" id="IPR013249">
    <property type="entry name" value="RNA_pol_sigma70_r4_t2"/>
</dbReference>
<feature type="domain" description="RNA polymerase sigma-70 region 2" evidence="6">
    <location>
        <begin position="21"/>
        <end position="89"/>
    </location>
</feature>
<dbReference type="AlphaFoldDB" id="A0A0E9N4R3"/>
<dbReference type="Pfam" id="PF04542">
    <property type="entry name" value="Sigma70_r2"/>
    <property type="match status" value="1"/>
</dbReference>
<dbReference type="InterPro" id="IPR014284">
    <property type="entry name" value="RNA_pol_sigma-70_dom"/>
</dbReference>
<gene>
    <name evidence="8" type="ORF">FPE01S_04_01800</name>
</gene>
<evidence type="ECO:0000256" key="3">
    <source>
        <dbReference type="ARBA" id="ARBA00023082"/>
    </source>
</evidence>
<dbReference type="Pfam" id="PF08281">
    <property type="entry name" value="Sigma70_r4_2"/>
    <property type="match status" value="1"/>
</dbReference>
<dbReference type="InterPro" id="IPR036388">
    <property type="entry name" value="WH-like_DNA-bd_sf"/>
</dbReference>
<dbReference type="PANTHER" id="PTHR43133:SF8">
    <property type="entry name" value="RNA POLYMERASE SIGMA FACTOR HI_1459-RELATED"/>
    <property type="match status" value="1"/>
</dbReference>
<sequence length="177" mass="20625">MNEAEFIERLQQGDETAFRMLVEEWKDRVYNIALGLVHREDEAADITQDVFVSIFRRIGKFRADAELGTWIYRITVNRSLDLIRQRKRREWLGQWIDFFHPGVQLEKKQDAALLFAAIKKLPEQQQAAYQLQQLEGLRQADIAAILEISEGAVESLLSRARANLRKTLKAHFDEKGK</sequence>
<dbReference type="PANTHER" id="PTHR43133">
    <property type="entry name" value="RNA POLYMERASE ECF-TYPE SIGMA FACTO"/>
    <property type="match status" value="1"/>
</dbReference>
<dbReference type="InterPro" id="IPR013324">
    <property type="entry name" value="RNA_pol_sigma_r3/r4-like"/>
</dbReference>
<proteinExistence type="inferred from homology"/>
<name>A0A0E9N4R3_9BACT</name>
<keyword evidence="9" id="KW-1185">Reference proteome</keyword>
<dbReference type="NCBIfam" id="TIGR02937">
    <property type="entry name" value="sigma70-ECF"/>
    <property type="match status" value="1"/>
</dbReference>
<evidence type="ECO:0000256" key="1">
    <source>
        <dbReference type="ARBA" id="ARBA00010641"/>
    </source>
</evidence>
<dbReference type="EMBL" id="BBWV01000004">
    <property type="protein sequence ID" value="GAO44937.1"/>
    <property type="molecule type" value="Genomic_DNA"/>
</dbReference>
<evidence type="ECO:0000313" key="8">
    <source>
        <dbReference type="EMBL" id="GAO44937.1"/>
    </source>
</evidence>
<evidence type="ECO:0000259" key="7">
    <source>
        <dbReference type="Pfam" id="PF08281"/>
    </source>
</evidence>
<evidence type="ECO:0000256" key="4">
    <source>
        <dbReference type="ARBA" id="ARBA00023125"/>
    </source>
</evidence>
<dbReference type="Gene3D" id="1.10.10.10">
    <property type="entry name" value="Winged helix-like DNA-binding domain superfamily/Winged helix DNA-binding domain"/>
    <property type="match status" value="1"/>
</dbReference>
<keyword evidence="2" id="KW-0805">Transcription regulation</keyword>
<dbReference type="SUPFAM" id="SSF88659">
    <property type="entry name" value="Sigma3 and sigma4 domains of RNA polymerase sigma factors"/>
    <property type="match status" value="1"/>
</dbReference>
<dbReference type="Proteomes" id="UP000033121">
    <property type="component" value="Unassembled WGS sequence"/>
</dbReference>
<keyword evidence="5" id="KW-0804">Transcription</keyword>
<reference evidence="8 9" key="1">
    <citation type="submission" date="2015-04" db="EMBL/GenBank/DDBJ databases">
        <title>Whole genome shotgun sequence of Flavihumibacter petaseus NBRC 106054.</title>
        <authorList>
            <person name="Miyazawa S."/>
            <person name="Hosoyama A."/>
            <person name="Hashimoto M."/>
            <person name="Noguchi M."/>
            <person name="Tsuchikane K."/>
            <person name="Ohji S."/>
            <person name="Yamazoe A."/>
            <person name="Ichikawa N."/>
            <person name="Kimura A."/>
            <person name="Fujita N."/>
        </authorList>
    </citation>
    <scope>NUCLEOTIDE SEQUENCE [LARGE SCALE GENOMIC DNA]</scope>
    <source>
        <strain evidence="8 9">NBRC 106054</strain>
    </source>
</reference>
<dbReference type="GO" id="GO:0003677">
    <property type="term" value="F:DNA binding"/>
    <property type="evidence" value="ECO:0007669"/>
    <property type="project" value="UniProtKB-KW"/>
</dbReference>
<keyword evidence="4" id="KW-0238">DNA-binding</keyword>
<dbReference type="SUPFAM" id="SSF88946">
    <property type="entry name" value="Sigma2 domain of RNA polymerase sigma factors"/>
    <property type="match status" value="1"/>
</dbReference>
<dbReference type="GO" id="GO:0016987">
    <property type="term" value="F:sigma factor activity"/>
    <property type="evidence" value="ECO:0007669"/>
    <property type="project" value="UniProtKB-KW"/>
</dbReference>
<feature type="domain" description="RNA polymerase sigma factor 70 region 4 type 2" evidence="7">
    <location>
        <begin position="114"/>
        <end position="164"/>
    </location>
</feature>
<organism evidence="8 9">
    <name type="scientific">Flavihumibacter petaseus NBRC 106054</name>
    <dbReference type="NCBI Taxonomy" id="1220578"/>
    <lineage>
        <taxon>Bacteria</taxon>
        <taxon>Pseudomonadati</taxon>
        <taxon>Bacteroidota</taxon>
        <taxon>Chitinophagia</taxon>
        <taxon>Chitinophagales</taxon>
        <taxon>Chitinophagaceae</taxon>
        <taxon>Flavihumibacter</taxon>
    </lineage>
</organism>
<dbReference type="InterPro" id="IPR007627">
    <property type="entry name" value="RNA_pol_sigma70_r2"/>
</dbReference>
<evidence type="ECO:0000313" key="9">
    <source>
        <dbReference type="Proteomes" id="UP000033121"/>
    </source>
</evidence>
<dbReference type="Gene3D" id="1.10.1740.10">
    <property type="match status" value="1"/>
</dbReference>
<evidence type="ECO:0000259" key="6">
    <source>
        <dbReference type="Pfam" id="PF04542"/>
    </source>
</evidence>
<comment type="caution">
    <text evidence="8">The sequence shown here is derived from an EMBL/GenBank/DDBJ whole genome shotgun (WGS) entry which is preliminary data.</text>
</comment>
<dbReference type="InterPro" id="IPR039425">
    <property type="entry name" value="RNA_pol_sigma-70-like"/>
</dbReference>
<evidence type="ECO:0000256" key="2">
    <source>
        <dbReference type="ARBA" id="ARBA00023015"/>
    </source>
</evidence>
<dbReference type="RefSeq" id="WP_046370926.1">
    <property type="nucleotide sequence ID" value="NZ_BBWV01000004.1"/>
</dbReference>
<accession>A0A0E9N4R3</accession>
<keyword evidence="3" id="KW-0731">Sigma factor</keyword>